<protein>
    <submittedName>
        <fullName evidence="2">Uncharacterized protein</fullName>
    </submittedName>
</protein>
<feature type="compositionally biased region" description="Basic and acidic residues" evidence="1">
    <location>
        <begin position="415"/>
        <end position="424"/>
    </location>
</feature>
<sequence>MSSPLHSQATYNGIRQRVRCLCCHNDGGVTPPLPPNDVPHPDALHNSAVYYPLLLSVATAQLNYLYNSLAHPSISGPLSFHAVVLSSNYRTHVFNANLAELQGPDGIPISSRVGHAIIFFFPGEHEHESEADESWNHLLRPQLACLEPEDTGPATSAYEEDSDDEDNANGPGILAQNQEGAREDEEERDEDRGRGMLARPLPVNETPEEGETREDGSQSNDTVHSYVYRIRYDYQGKLMQSSHTFPIPRAIRRIPPPPHPALPASFVLPVQQIISVKHDEARGVFRVPRDYSMRMSIDEDELRILKRGLPVLIAVRLDFIMRTLVRVSNQRGSALILHNPVYLDMMQRMLYPRRVDLYSPPTAQPVIEMPKFRATVFVLETYKPTEVNSSESASEEDDEKDEKSKKREEDEEGDPESRERDLATSKKRRVETDEDQLMYPASPSAVQGTERYLSLDLSEELTKFINITDENFRPPTPIPSLLLQPSAQDSPSEELTSTLSQMEEDTGEISASSPDPKIFTTQLEVIQIPPADPDIEMGETTGRLTVNPLVVAPEGQYRGRATQTQEEEEEEAWSLDSTGDEWNGFDSEMENLTSTEPTLSVDPKLTMTSIPTMPNSSIASSTSLSPLYASTRSWDTEVETSSDESRYETSDSSPPSSYSSMPSLASDDSDAYSPLSLEELTRGNLKSKVYVIEPVRLSRETMAALDNLPNEPRHFACRTSNAVGHGDSNALTYAICQHDDAGNLIYEPAPALDRLPLPFPSEGFDSEFTFEVMKCFQGPCDNSPLQNGSGNELVNPFGAAYDSLQGLDEYKIATLALKIHELIMDLDVDLDQWDGMHPRLTGKDLDSICLIIFRAHTERARLIDIGEWRRNLIMQGIADAPASTRIVSFSDAGWTNTRVNGNSQMNPEDDSEASLPPSPRVLIFLRSEEMKPGKEHIANALRNRETLETYKPLDDEPAYSFLDPNQSPFSEVFKNPWIPIIAHIRIVRLFIHRLLGLICKQFLTMQWRRAVDRLSPEDKARHFLYYHNDIFHYLLPSLPSYFQGFHHRCLHVNPSTNTLRVDVLPRNPLLTANEDKFIFHAASLFEFEGRGELANALRFAHAAEPILPMEVRALFTQGYAEPVEYYDCEGRHCAFRGDELDLCYYSEED</sequence>
<dbReference type="Proteomes" id="UP001175211">
    <property type="component" value="Unassembled WGS sequence"/>
</dbReference>
<organism evidence="2 3">
    <name type="scientific">Armillaria tabescens</name>
    <name type="common">Ringless honey mushroom</name>
    <name type="synonym">Agaricus tabescens</name>
    <dbReference type="NCBI Taxonomy" id="1929756"/>
    <lineage>
        <taxon>Eukaryota</taxon>
        <taxon>Fungi</taxon>
        <taxon>Dikarya</taxon>
        <taxon>Basidiomycota</taxon>
        <taxon>Agaricomycotina</taxon>
        <taxon>Agaricomycetes</taxon>
        <taxon>Agaricomycetidae</taxon>
        <taxon>Agaricales</taxon>
        <taxon>Marasmiineae</taxon>
        <taxon>Physalacriaceae</taxon>
        <taxon>Desarmillaria</taxon>
    </lineage>
</organism>
<reference evidence="2" key="1">
    <citation type="submission" date="2023-06" db="EMBL/GenBank/DDBJ databases">
        <authorList>
            <consortium name="Lawrence Berkeley National Laboratory"/>
            <person name="Ahrendt S."/>
            <person name="Sahu N."/>
            <person name="Indic B."/>
            <person name="Wong-Bajracharya J."/>
            <person name="Merenyi Z."/>
            <person name="Ke H.-M."/>
            <person name="Monk M."/>
            <person name="Kocsube S."/>
            <person name="Drula E."/>
            <person name="Lipzen A."/>
            <person name="Balint B."/>
            <person name="Henrissat B."/>
            <person name="Andreopoulos B."/>
            <person name="Martin F.M."/>
            <person name="Harder C.B."/>
            <person name="Rigling D."/>
            <person name="Ford K.L."/>
            <person name="Foster G.D."/>
            <person name="Pangilinan J."/>
            <person name="Papanicolaou A."/>
            <person name="Barry K."/>
            <person name="LaButti K."/>
            <person name="Viragh M."/>
            <person name="Koriabine M."/>
            <person name="Yan M."/>
            <person name="Riley R."/>
            <person name="Champramary S."/>
            <person name="Plett K.L."/>
            <person name="Tsai I.J."/>
            <person name="Slot J."/>
            <person name="Sipos G."/>
            <person name="Plett J."/>
            <person name="Nagy L.G."/>
            <person name="Grigoriev I.V."/>
        </authorList>
    </citation>
    <scope>NUCLEOTIDE SEQUENCE</scope>
    <source>
        <strain evidence="2">CCBAS 213</strain>
    </source>
</reference>
<evidence type="ECO:0000256" key="1">
    <source>
        <dbReference type="SAM" id="MobiDB-lite"/>
    </source>
</evidence>
<keyword evidence="3" id="KW-1185">Reference proteome</keyword>
<evidence type="ECO:0000313" key="3">
    <source>
        <dbReference type="Proteomes" id="UP001175211"/>
    </source>
</evidence>
<comment type="caution">
    <text evidence="2">The sequence shown here is derived from an EMBL/GenBank/DDBJ whole genome shotgun (WGS) entry which is preliminary data.</text>
</comment>
<feature type="compositionally biased region" description="Low complexity" evidence="1">
    <location>
        <begin position="616"/>
        <end position="625"/>
    </location>
</feature>
<dbReference type="RefSeq" id="XP_060325399.1">
    <property type="nucleotide sequence ID" value="XM_060478191.1"/>
</dbReference>
<proteinExistence type="predicted"/>
<feature type="region of interest" description="Disordered" evidence="1">
    <location>
        <begin position="472"/>
        <end position="517"/>
    </location>
</feature>
<feature type="compositionally biased region" description="Low complexity" evidence="1">
    <location>
        <begin position="650"/>
        <end position="666"/>
    </location>
</feature>
<gene>
    <name evidence="2" type="ORF">EV420DRAFT_1648572</name>
</gene>
<dbReference type="EMBL" id="JAUEPS010000051">
    <property type="protein sequence ID" value="KAK0445052.1"/>
    <property type="molecule type" value="Genomic_DNA"/>
</dbReference>
<feature type="compositionally biased region" description="Acidic residues" evidence="1">
    <location>
        <begin position="158"/>
        <end position="167"/>
    </location>
</feature>
<feature type="region of interest" description="Disordered" evidence="1">
    <location>
        <begin position="555"/>
        <end position="670"/>
    </location>
</feature>
<feature type="region of interest" description="Disordered" evidence="1">
    <location>
        <begin position="147"/>
        <end position="222"/>
    </location>
</feature>
<feature type="compositionally biased region" description="Polar residues" evidence="1">
    <location>
        <begin position="606"/>
        <end position="615"/>
    </location>
</feature>
<accession>A0AA39MSJ4</accession>
<feature type="compositionally biased region" description="Polar residues" evidence="1">
    <location>
        <begin position="483"/>
        <end position="501"/>
    </location>
</feature>
<dbReference type="AlphaFoldDB" id="A0AA39MSJ4"/>
<feature type="region of interest" description="Disordered" evidence="1">
    <location>
        <begin position="386"/>
        <end position="448"/>
    </location>
</feature>
<name>A0AA39MSJ4_ARMTA</name>
<dbReference type="GeneID" id="85361739"/>
<evidence type="ECO:0000313" key="2">
    <source>
        <dbReference type="EMBL" id="KAK0445052.1"/>
    </source>
</evidence>